<dbReference type="RefSeq" id="XP_019008924.1">
    <property type="nucleotide sequence ID" value="XM_019158311.1"/>
</dbReference>
<dbReference type="InterPro" id="IPR032675">
    <property type="entry name" value="LRR_dom_sf"/>
</dbReference>
<sequence length="526" mass="59696">MDITHLPPSRILTYHSHLSLLPSSLPKESTSSSIAISECSQRQMKSKNEIVYISKPPEDGKSPFSTLPTEIAISILSYLNLTDVLSISITSKRLYQISISSTLHKQITLNNIPTIIPNLLKTYILPSVKELTLNLHYQQYRNIPLRSLLYKRKLNVQTHTHSRNSITHCLGENTKLSSILEPILRYVNLNKLIKFNIPFSSSYLPLEELEFIIDGLGEGLNKLDLRASNLNGNEWIRKFQKFVNLESLDLAFTNIHSLPNPKNFKRLKYLSLSSCSLLSPESLSVFLSDLPPTIENLDLSRLEQIPFSALWNLKVVQFNRLNDDDLIPTKLKEIKLVGIDHLTRRDIRSLRRHWETQRRNCFNPIGNSGLHNHRINWETKELRTPEMISRTLSSSSNSSSSSLEEELQTPSTSYSPAPRLGAREGLELGKSRLPSQHTFLQSLSTSSDYHTRSDYPAMYMGYNGLGLPQRKGSNIWDDREETTSIHIIHSAILESEDEDGYRQFIGEVTGATLDAGIDNGGYVEID</sequence>
<dbReference type="EMBL" id="CP144520">
    <property type="protein sequence ID" value="WWC67511.1"/>
    <property type="molecule type" value="Genomic_DNA"/>
</dbReference>
<feature type="region of interest" description="Disordered" evidence="1">
    <location>
        <begin position="387"/>
        <end position="420"/>
    </location>
</feature>
<gene>
    <name evidence="3" type="ORF">I206_06611</name>
    <name evidence="4" type="ORF">I206_101419</name>
</gene>
<dbReference type="Proteomes" id="UP000094020">
    <property type="component" value="Chromosome 2"/>
</dbReference>
<dbReference type="KEGG" id="kpin:30174980"/>
<dbReference type="SUPFAM" id="SSF81383">
    <property type="entry name" value="F-box domain"/>
    <property type="match status" value="1"/>
</dbReference>
<dbReference type="InterPro" id="IPR036047">
    <property type="entry name" value="F-box-like_dom_sf"/>
</dbReference>
<dbReference type="GeneID" id="30174980"/>
<evidence type="ECO:0000313" key="5">
    <source>
        <dbReference type="Proteomes" id="UP000094020"/>
    </source>
</evidence>
<evidence type="ECO:0000256" key="1">
    <source>
        <dbReference type="SAM" id="MobiDB-lite"/>
    </source>
</evidence>
<dbReference type="PROSITE" id="PS50181">
    <property type="entry name" value="FBOX"/>
    <property type="match status" value="1"/>
</dbReference>
<protein>
    <recommendedName>
        <fullName evidence="2">F-box domain-containing protein</fullName>
    </recommendedName>
</protein>
<dbReference type="Gene3D" id="3.80.10.10">
    <property type="entry name" value="Ribonuclease Inhibitor"/>
    <property type="match status" value="1"/>
</dbReference>
<dbReference type="EMBL" id="KV700116">
    <property type="protein sequence ID" value="OCF47705.1"/>
    <property type="molecule type" value="Genomic_DNA"/>
</dbReference>
<dbReference type="SMART" id="SM00256">
    <property type="entry name" value="FBOX"/>
    <property type="match status" value="1"/>
</dbReference>
<reference evidence="4" key="2">
    <citation type="submission" date="2013-07" db="EMBL/GenBank/DDBJ databases">
        <authorList>
            <consortium name="The Broad Institute Genome Sequencing Platform"/>
            <person name="Cuomo C."/>
            <person name="Litvintseva A."/>
            <person name="Chen Y."/>
            <person name="Heitman J."/>
            <person name="Sun S."/>
            <person name="Springer D."/>
            <person name="Dromer F."/>
            <person name="Young S.K."/>
            <person name="Zeng Q."/>
            <person name="Gargeya S."/>
            <person name="Fitzgerald M."/>
            <person name="Abouelleil A."/>
            <person name="Alvarado L."/>
            <person name="Berlin A.M."/>
            <person name="Chapman S.B."/>
            <person name="Dewar J."/>
            <person name="Goldberg J."/>
            <person name="Griggs A."/>
            <person name="Gujja S."/>
            <person name="Hansen M."/>
            <person name="Howarth C."/>
            <person name="Imamovic A."/>
            <person name="Larimer J."/>
            <person name="McCowan C."/>
            <person name="Murphy C."/>
            <person name="Pearson M."/>
            <person name="Priest M."/>
            <person name="Roberts A."/>
            <person name="Saif S."/>
            <person name="Shea T."/>
            <person name="Sykes S."/>
            <person name="Wortman J."/>
            <person name="Nusbaum C."/>
            <person name="Birren B."/>
        </authorList>
    </citation>
    <scope>NUCLEOTIDE SEQUENCE</scope>
    <source>
        <strain evidence="4">CBS 10737</strain>
    </source>
</reference>
<dbReference type="CDD" id="cd09917">
    <property type="entry name" value="F-box_SF"/>
    <property type="match status" value="1"/>
</dbReference>
<reference evidence="3" key="1">
    <citation type="submission" date="2013-07" db="EMBL/GenBank/DDBJ databases">
        <title>The Genome Sequence of Cryptococcus pinus CBS10737.</title>
        <authorList>
            <consortium name="The Broad Institute Genome Sequencing Platform"/>
            <person name="Cuomo C."/>
            <person name="Litvintseva A."/>
            <person name="Chen Y."/>
            <person name="Heitman J."/>
            <person name="Sun S."/>
            <person name="Springer D."/>
            <person name="Dromer F."/>
            <person name="Young S.K."/>
            <person name="Zeng Q."/>
            <person name="Gargeya S."/>
            <person name="Fitzgerald M."/>
            <person name="Abouelleil A."/>
            <person name="Alvarado L."/>
            <person name="Berlin A.M."/>
            <person name="Chapman S.B."/>
            <person name="Dewar J."/>
            <person name="Goldberg J."/>
            <person name="Griggs A."/>
            <person name="Gujja S."/>
            <person name="Hansen M."/>
            <person name="Howarth C."/>
            <person name="Imamovic A."/>
            <person name="Larimer J."/>
            <person name="McCowan C."/>
            <person name="Murphy C."/>
            <person name="Pearson M."/>
            <person name="Priest M."/>
            <person name="Roberts A."/>
            <person name="Saif S."/>
            <person name="Shea T."/>
            <person name="Sykes S."/>
            <person name="Wortman J."/>
            <person name="Nusbaum C."/>
            <person name="Birren B."/>
        </authorList>
    </citation>
    <scope>NUCLEOTIDE SEQUENCE [LARGE SCALE GENOMIC DNA]</scope>
    <source>
        <strain evidence="3">CBS 10737</strain>
    </source>
</reference>
<evidence type="ECO:0000313" key="4">
    <source>
        <dbReference type="EMBL" id="WWC67511.1"/>
    </source>
</evidence>
<dbReference type="SUPFAM" id="SSF52058">
    <property type="entry name" value="L domain-like"/>
    <property type="match status" value="1"/>
</dbReference>
<dbReference type="Gene3D" id="1.20.1280.50">
    <property type="match status" value="1"/>
</dbReference>
<evidence type="ECO:0000259" key="2">
    <source>
        <dbReference type="PROSITE" id="PS50181"/>
    </source>
</evidence>
<dbReference type="OrthoDB" id="3219396at2759"/>
<feature type="domain" description="F-box" evidence="2">
    <location>
        <begin position="61"/>
        <end position="107"/>
    </location>
</feature>
<dbReference type="AlphaFoldDB" id="A0A1B9HWQ1"/>
<proteinExistence type="predicted"/>
<evidence type="ECO:0000313" key="3">
    <source>
        <dbReference type="EMBL" id="OCF47705.1"/>
    </source>
</evidence>
<feature type="compositionally biased region" description="Low complexity" evidence="1">
    <location>
        <begin position="389"/>
        <end position="413"/>
    </location>
</feature>
<dbReference type="InterPro" id="IPR001810">
    <property type="entry name" value="F-box_dom"/>
</dbReference>
<keyword evidence="5" id="KW-1185">Reference proteome</keyword>
<dbReference type="Pfam" id="PF12937">
    <property type="entry name" value="F-box-like"/>
    <property type="match status" value="1"/>
</dbReference>
<name>A0A1B9HWQ1_9TREE</name>
<accession>A0A1B9HWQ1</accession>
<organism evidence="3">
    <name type="scientific">Kwoniella pini CBS 10737</name>
    <dbReference type="NCBI Taxonomy" id="1296096"/>
    <lineage>
        <taxon>Eukaryota</taxon>
        <taxon>Fungi</taxon>
        <taxon>Dikarya</taxon>
        <taxon>Basidiomycota</taxon>
        <taxon>Agaricomycotina</taxon>
        <taxon>Tremellomycetes</taxon>
        <taxon>Tremellales</taxon>
        <taxon>Cryptococcaceae</taxon>
        <taxon>Kwoniella</taxon>
    </lineage>
</organism>
<reference evidence="4" key="4">
    <citation type="submission" date="2024-02" db="EMBL/GenBank/DDBJ databases">
        <title>Comparative genomics of Cryptococcus and Kwoniella reveals pathogenesis evolution and contrasting modes of karyotype evolution via chromosome fusion or intercentromeric recombination.</title>
        <authorList>
            <person name="Coelho M.A."/>
            <person name="David-Palma M."/>
            <person name="Shea T."/>
            <person name="Bowers K."/>
            <person name="McGinley-Smith S."/>
            <person name="Mohammad A.W."/>
            <person name="Gnirke A."/>
            <person name="Yurkov A.M."/>
            <person name="Nowrousian M."/>
            <person name="Sun S."/>
            <person name="Cuomo C.A."/>
            <person name="Heitman J."/>
        </authorList>
    </citation>
    <scope>NUCLEOTIDE SEQUENCE</scope>
    <source>
        <strain evidence="4">CBS 10737</strain>
    </source>
</reference>
<reference evidence="3" key="3">
    <citation type="submission" date="2016-07" db="EMBL/GenBank/DDBJ databases">
        <title>Evolution of pathogenesis and genome organization in the Tremellales.</title>
        <authorList>
            <person name="Cuomo C."/>
            <person name="Litvintseva A."/>
            <person name="Heitman J."/>
            <person name="Chen Y."/>
            <person name="Sun S."/>
            <person name="Springer D."/>
            <person name="Dromer F."/>
            <person name="Young S."/>
            <person name="Zeng Q."/>
            <person name="Chapman S."/>
            <person name="Gujja S."/>
            <person name="Saif S."/>
            <person name="Birren B."/>
        </authorList>
    </citation>
    <scope>NUCLEOTIDE SEQUENCE</scope>
    <source>
        <strain evidence="3">CBS 10737</strain>
    </source>
</reference>
<dbReference type="STRING" id="1296096.A0A1B9HWQ1"/>